<proteinExistence type="inferred from homology"/>
<accession>A0A4R6WQ10</accession>
<comment type="caution">
    <text evidence="7">The sequence shown here is derived from an EMBL/GenBank/DDBJ whole genome shotgun (WGS) entry which is preliminary data.</text>
</comment>
<evidence type="ECO:0000313" key="8">
    <source>
        <dbReference type="Proteomes" id="UP000295292"/>
    </source>
</evidence>
<dbReference type="PANTHER" id="PTHR43133">
    <property type="entry name" value="RNA POLYMERASE ECF-TYPE SIGMA FACTO"/>
    <property type="match status" value="1"/>
</dbReference>
<dbReference type="AlphaFoldDB" id="A0A4R6WQ10"/>
<evidence type="ECO:0000313" key="7">
    <source>
        <dbReference type="EMBL" id="TDQ80251.1"/>
    </source>
</evidence>
<gene>
    <name evidence="7" type="ORF">CLV99_1708</name>
</gene>
<evidence type="ECO:0000259" key="5">
    <source>
        <dbReference type="Pfam" id="PF04542"/>
    </source>
</evidence>
<dbReference type="InterPro" id="IPR013325">
    <property type="entry name" value="RNA_pol_sigma_r2"/>
</dbReference>
<sequence length="186" mass="21798">MGNDYSEQVVDEEEIGSLFRMYYAVFCVQALRVVHDVDVAKDLVQDFFINYWERRKQGMGRPEEFKHYGMRAVRNLGIDYCRRLQVKERKAEVFSNVEPAYNPSREQEEESSYYDRLQRIFELLEELPEGQRTILKLHALDKMSYLQIAHAQGVSINTVRTQLSRAYSSLRKSASGLLLLALLTYI</sequence>
<dbReference type="Gene3D" id="1.10.10.10">
    <property type="entry name" value="Winged helix-like DNA-binding domain superfamily/Winged helix DNA-binding domain"/>
    <property type="match status" value="1"/>
</dbReference>
<dbReference type="CDD" id="cd06171">
    <property type="entry name" value="Sigma70_r4"/>
    <property type="match status" value="1"/>
</dbReference>
<dbReference type="Pfam" id="PF08281">
    <property type="entry name" value="Sigma70_r4_2"/>
    <property type="match status" value="1"/>
</dbReference>
<evidence type="ECO:0000259" key="6">
    <source>
        <dbReference type="Pfam" id="PF08281"/>
    </source>
</evidence>
<dbReference type="InterPro" id="IPR014284">
    <property type="entry name" value="RNA_pol_sigma-70_dom"/>
</dbReference>
<dbReference type="Pfam" id="PF04542">
    <property type="entry name" value="Sigma70_r2"/>
    <property type="match status" value="1"/>
</dbReference>
<dbReference type="InterPro" id="IPR013249">
    <property type="entry name" value="RNA_pol_sigma70_r4_t2"/>
</dbReference>
<feature type="domain" description="RNA polymerase sigma factor 70 region 4 type 2" evidence="6">
    <location>
        <begin position="118"/>
        <end position="168"/>
    </location>
</feature>
<keyword evidence="8" id="KW-1185">Reference proteome</keyword>
<dbReference type="GO" id="GO:0006352">
    <property type="term" value="P:DNA-templated transcription initiation"/>
    <property type="evidence" value="ECO:0007669"/>
    <property type="project" value="InterPro"/>
</dbReference>
<dbReference type="Gene3D" id="1.10.1740.10">
    <property type="match status" value="1"/>
</dbReference>
<dbReference type="RefSeq" id="WP_133583988.1">
    <property type="nucleotide sequence ID" value="NZ_SNYV01000011.1"/>
</dbReference>
<name>A0A4R6WQ10_9SPHI</name>
<keyword evidence="2" id="KW-0805">Transcription regulation</keyword>
<reference evidence="7 8" key="1">
    <citation type="submission" date="2019-03" db="EMBL/GenBank/DDBJ databases">
        <title>Genomic Encyclopedia of Archaeal and Bacterial Type Strains, Phase II (KMG-II): from individual species to whole genera.</title>
        <authorList>
            <person name="Goeker M."/>
        </authorList>
    </citation>
    <scope>NUCLEOTIDE SEQUENCE [LARGE SCALE GENOMIC DNA]</scope>
    <source>
        <strain evidence="7 8">DSM 28353</strain>
    </source>
</reference>
<evidence type="ECO:0000256" key="3">
    <source>
        <dbReference type="ARBA" id="ARBA00023082"/>
    </source>
</evidence>
<dbReference type="OrthoDB" id="799938at2"/>
<dbReference type="GO" id="GO:0003677">
    <property type="term" value="F:DNA binding"/>
    <property type="evidence" value="ECO:0007669"/>
    <property type="project" value="InterPro"/>
</dbReference>
<dbReference type="Proteomes" id="UP000295292">
    <property type="component" value="Unassembled WGS sequence"/>
</dbReference>
<keyword evidence="3" id="KW-0731">Sigma factor</keyword>
<dbReference type="InterPro" id="IPR013324">
    <property type="entry name" value="RNA_pol_sigma_r3/r4-like"/>
</dbReference>
<evidence type="ECO:0000256" key="1">
    <source>
        <dbReference type="ARBA" id="ARBA00010641"/>
    </source>
</evidence>
<dbReference type="InterPro" id="IPR036388">
    <property type="entry name" value="WH-like_DNA-bd_sf"/>
</dbReference>
<evidence type="ECO:0000256" key="2">
    <source>
        <dbReference type="ARBA" id="ARBA00023015"/>
    </source>
</evidence>
<dbReference type="SUPFAM" id="SSF88659">
    <property type="entry name" value="Sigma3 and sigma4 domains of RNA polymerase sigma factors"/>
    <property type="match status" value="1"/>
</dbReference>
<protein>
    <submittedName>
        <fullName evidence="7">RNA polymerase sigma-70 factor (ECF subfamily)</fullName>
    </submittedName>
</protein>
<dbReference type="EMBL" id="SNYV01000011">
    <property type="protein sequence ID" value="TDQ80251.1"/>
    <property type="molecule type" value="Genomic_DNA"/>
</dbReference>
<dbReference type="NCBIfam" id="TIGR02937">
    <property type="entry name" value="sigma70-ECF"/>
    <property type="match status" value="1"/>
</dbReference>
<feature type="domain" description="RNA polymerase sigma-70 region 2" evidence="5">
    <location>
        <begin position="20"/>
        <end position="85"/>
    </location>
</feature>
<evidence type="ECO:0000256" key="4">
    <source>
        <dbReference type="ARBA" id="ARBA00023163"/>
    </source>
</evidence>
<comment type="similarity">
    <text evidence="1">Belongs to the sigma-70 factor family. ECF subfamily.</text>
</comment>
<dbReference type="SUPFAM" id="SSF88946">
    <property type="entry name" value="Sigma2 domain of RNA polymerase sigma factors"/>
    <property type="match status" value="1"/>
</dbReference>
<dbReference type="PANTHER" id="PTHR43133:SF46">
    <property type="entry name" value="RNA POLYMERASE SIGMA-70 FACTOR ECF SUBFAMILY"/>
    <property type="match status" value="1"/>
</dbReference>
<dbReference type="InterPro" id="IPR007627">
    <property type="entry name" value="RNA_pol_sigma70_r2"/>
</dbReference>
<dbReference type="InterPro" id="IPR039425">
    <property type="entry name" value="RNA_pol_sigma-70-like"/>
</dbReference>
<dbReference type="GO" id="GO:0016987">
    <property type="term" value="F:sigma factor activity"/>
    <property type="evidence" value="ECO:0007669"/>
    <property type="project" value="UniProtKB-KW"/>
</dbReference>
<organism evidence="7 8">
    <name type="scientific">Sphingobacterium yanglingense</name>
    <dbReference type="NCBI Taxonomy" id="1437280"/>
    <lineage>
        <taxon>Bacteria</taxon>
        <taxon>Pseudomonadati</taxon>
        <taxon>Bacteroidota</taxon>
        <taxon>Sphingobacteriia</taxon>
        <taxon>Sphingobacteriales</taxon>
        <taxon>Sphingobacteriaceae</taxon>
        <taxon>Sphingobacterium</taxon>
    </lineage>
</organism>
<keyword evidence="4" id="KW-0804">Transcription</keyword>